<gene>
    <name evidence="2" type="ORF">JOF53_003675</name>
</gene>
<dbReference type="SUPFAM" id="SSF52540">
    <property type="entry name" value="P-loop containing nucleoside triphosphate hydrolases"/>
    <property type="match status" value="1"/>
</dbReference>
<evidence type="ECO:0000313" key="2">
    <source>
        <dbReference type="EMBL" id="MBP2474803.1"/>
    </source>
</evidence>
<comment type="caution">
    <text evidence="2">The sequence shown here is derived from an EMBL/GenBank/DDBJ whole genome shotgun (WGS) entry which is preliminary data.</text>
</comment>
<name>A0ABS5ADY3_9PSEU</name>
<reference evidence="2 3" key="1">
    <citation type="submission" date="2021-03" db="EMBL/GenBank/DDBJ databases">
        <title>Sequencing the genomes of 1000 actinobacteria strains.</title>
        <authorList>
            <person name="Klenk H.-P."/>
        </authorList>
    </citation>
    <scope>NUCLEOTIDE SEQUENCE [LARGE SCALE GENOMIC DNA]</scope>
    <source>
        <strain evidence="2 3">DSM 44580</strain>
    </source>
</reference>
<dbReference type="Proteomes" id="UP001519363">
    <property type="component" value="Unassembled WGS sequence"/>
</dbReference>
<dbReference type="SMART" id="SM00028">
    <property type="entry name" value="TPR"/>
    <property type="match status" value="3"/>
</dbReference>
<dbReference type="InterPro" id="IPR027417">
    <property type="entry name" value="P-loop_NTPase"/>
</dbReference>
<keyword evidence="3" id="KW-1185">Reference proteome</keyword>
<feature type="region of interest" description="Disordered" evidence="1">
    <location>
        <begin position="702"/>
        <end position="725"/>
    </location>
</feature>
<dbReference type="PANTHER" id="PTHR47691:SF3">
    <property type="entry name" value="HTH-TYPE TRANSCRIPTIONAL REGULATOR RV0890C-RELATED"/>
    <property type="match status" value="1"/>
</dbReference>
<dbReference type="PANTHER" id="PTHR47691">
    <property type="entry name" value="REGULATOR-RELATED"/>
    <property type="match status" value="1"/>
</dbReference>
<accession>A0ABS5ADY3</accession>
<evidence type="ECO:0000256" key="1">
    <source>
        <dbReference type="SAM" id="MobiDB-lite"/>
    </source>
</evidence>
<dbReference type="EMBL" id="JAGIOO010000001">
    <property type="protein sequence ID" value="MBP2474803.1"/>
    <property type="molecule type" value="Genomic_DNA"/>
</dbReference>
<dbReference type="Gene3D" id="3.40.50.300">
    <property type="entry name" value="P-loop containing nucleotide triphosphate hydrolases"/>
    <property type="match status" value="1"/>
</dbReference>
<dbReference type="Gene3D" id="1.25.40.10">
    <property type="entry name" value="Tetratricopeptide repeat domain"/>
    <property type="match status" value="1"/>
</dbReference>
<dbReference type="InterPro" id="IPR011990">
    <property type="entry name" value="TPR-like_helical_dom_sf"/>
</dbReference>
<sequence length="725" mass="78418">MTEPGHRNDVDGTVSGSVLQARTVIAHTIAMGQPAVRTPTPHQLPPPHPVWTNRARELATLDELAARSTSTRALLTGLAGIGKTELAVRWLLGQRAGHPDGELYADLSAWRDQPPVRPHQVLAGWLRALGIPPDNLPDDPAELTALYRSVTAEKSLLVLVDNAFSAEQVRLLIPASPSSAILATSRRQLRGLLLAGFHPVDLTSFTPDAGGTMLAALLDQPPPGELGELRALASRCHGHPFALAVAGVHLAANPHRSPADLITRLNTDHGATLALHVDEASVGGILDMSYDDLDADTARLYRLLAVHPGAEFTADPLAAALDQPVAEVEHGLTRLADAHLVTAVAAGRFRQHDLPREHAQALAEQHDDKSVRRATLRSMIEWYLRRTAAADMAINPRSRRFSPVYEQLDTEPFSNVELALNWFTLERANVLASQYLAAQQGWDGLVFQLAEAVWNPLRPSYFADDLVQTQQLGIVSAQRCKHILEAVFLTRLGFGESNRAHHDAAITACNTAIERATAFGDSWVQAAALSTRARALTAAGQPRIALEDLGSALHLDEQRGDRRSIALRHRRIGQAYAHPEIADFPQATWHLREAADLMEALGDQSGHARVITYLAEVHVAARQPDAALFTLRRIDNTLASCGSSRYRGHAYTVMGRAHAQLGNNADADRCYGNALALFADAGPGAAADREAVLKLRDELGDTATHGSHVDTTSAEHENTEGNTSE</sequence>
<protein>
    <submittedName>
        <fullName evidence="2">Tetratricopeptide (TPR) repeat protein</fullName>
    </submittedName>
</protein>
<dbReference type="RefSeq" id="WP_143342661.1">
    <property type="nucleotide sequence ID" value="NZ_JAGIOO010000001.1"/>
</dbReference>
<proteinExistence type="predicted"/>
<organism evidence="2 3">
    <name type="scientific">Crossiella equi</name>
    <dbReference type="NCBI Taxonomy" id="130796"/>
    <lineage>
        <taxon>Bacteria</taxon>
        <taxon>Bacillati</taxon>
        <taxon>Actinomycetota</taxon>
        <taxon>Actinomycetes</taxon>
        <taxon>Pseudonocardiales</taxon>
        <taxon>Pseudonocardiaceae</taxon>
        <taxon>Crossiella</taxon>
    </lineage>
</organism>
<dbReference type="SUPFAM" id="SSF48452">
    <property type="entry name" value="TPR-like"/>
    <property type="match status" value="1"/>
</dbReference>
<dbReference type="InterPro" id="IPR019734">
    <property type="entry name" value="TPR_rpt"/>
</dbReference>
<evidence type="ECO:0000313" key="3">
    <source>
        <dbReference type="Proteomes" id="UP001519363"/>
    </source>
</evidence>